<evidence type="ECO:0000313" key="3">
    <source>
        <dbReference type="Proteomes" id="UP000261105"/>
    </source>
</evidence>
<comment type="caution">
    <text evidence="2">The sequence shown here is derived from an EMBL/GenBank/DDBJ whole genome shotgun (WGS) entry which is preliminary data.</text>
</comment>
<dbReference type="GO" id="GO:0016853">
    <property type="term" value="F:isomerase activity"/>
    <property type="evidence" value="ECO:0007669"/>
    <property type="project" value="UniProtKB-KW"/>
</dbReference>
<feature type="domain" description="Xylose isomerase-like TIM barrel" evidence="1">
    <location>
        <begin position="23"/>
        <end position="223"/>
    </location>
</feature>
<dbReference type="Pfam" id="PF01261">
    <property type="entry name" value="AP_endonuc_2"/>
    <property type="match status" value="1"/>
</dbReference>
<dbReference type="InterPro" id="IPR050312">
    <property type="entry name" value="IolE/XylAMocC-like"/>
</dbReference>
<protein>
    <submittedName>
        <fullName evidence="2">Sugar phosphate isomerase/epimerase</fullName>
    </submittedName>
</protein>
<dbReference type="InterPro" id="IPR036237">
    <property type="entry name" value="Xyl_isomerase-like_sf"/>
</dbReference>
<dbReference type="InterPro" id="IPR013022">
    <property type="entry name" value="Xyl_isomerase-like_TIM-brl"/>
</dbReference>
<evidence type="ECO:0000259" key="1">
    <source>
        <dbReference type="Pfam" id="PF01261"/>
    </source>
</evidence>
<dbReference type="Proteomes" id="UP000261105">
    <property type="component" value="Unassembled WGS sequence"/>
</dbReference>
<dbReference type="EMBL" id="QSUZ01000025">
    <property type="protein sequence ID" value="RGN85246.1"/>
    <property type="molecule type" value="Genomic_DNA"/>
</dbReference>
<dbReference type="AlphaFoldDB" id="A0A3E5E8F4"/>
<dbReference type="GO" id="GO:0008270">
    <property type="term" value="F:zinc ion binding"/>
    <property type="evidence" value="ECO:0007669"/>
    <property type="project" value="InterPro"/>
</dbReference>
<sequence length="252" mass="29260">MIYVSHLICDEDMKELCCQYGTGVESIEFSISDNLDQLERKIELYQKRLGQMGNPPLTLHGPFLDLNPASFDSRIRKVTMERFDQCYQAGIRLGAEKIVYHSGMIPMVYFREGWAEQTGRFFREFLKDREGPEIVMENVLDEDWRLLLDVYRIVDHPKFKLCLDMGHAHCYSEISVLKWAKELAPCVGHVHIHDNAGNRDSHLGLGKGTIPWEKVLKLLPCTKERTWTIECSNKEDVILCIKQIKEKMRGKL</sequence>
<dbReference type="GO" id="GO:0003677">
    <property type="term" value="F:DNA binding"/>
    <property type="evidence" value="ECO:0007669"/>
    <property type="project" value="InterPro"/>
</dbReference>
<dbReference type="GO" id="GO:0006281">
    <property type="term" value="P:DNA repair"/>
    <property type="evidence" value="ECO:0007669"/>
    <property type="project" value="InterPro"/>
</dbReference>
<dbReference type="Gene3D" id="3.20.20.150">
    <property type="entry name" value="Divalent-metal-dependent TIM barrel enzymes"/>
    <property type="match status" value="1"/>
</dbReference>
<dbReference type="InterPro" id="IPR001719">
    <property type="entry name" value="AP_endonuc_2"/>
</dbReference>
<dbReference type="PANTHER" id="PTHR12110">
    <property type="entry name" value="HYDROXYPYRUVATE ISOMERASE"/>
    <property type="match status" value="1"/>
</dbReference>
<proteinExistence type="predicted"/>
<dbReference type="PANTHER" id="PTHR12110:SF21">
    <property type="entry name" value="XYLOSE ISOMERASE-LIKE TIM BARREL DOMAIN-CONTAINING PROTEIN"/>
    <property type="match status" value="1"/>
</dbReference>
<gene>
    <name evidence="2" type="ORF">DXB38_14200</name>
</gene>
<accession>A0A3E5E8F4</accession>
<reference evidence="2 3" key="1">
    <citation type="submission" date="2018-08" db="EMBL/GenBank/DDBJ databases">
        <title>A genome reference for cultivated species of the human gut microbiota.</title>
        <authorList>
            <person name="Zou Y."/>
            <person name="Xue W."/>
            <person name="Luo G."/>
        </authorList>
    </citation>
    <scope>NUCLEOTIDE SEQUENCE [LARGE SCALE GENOMIC DNA]</scope>
    <source>
        <strain evidence="2 3">OM03-6</strain>
    </source>
</reference>
<dbReference type="SUPFAM" id="SSF51658">
    <property type="entry name" value="Xylose isomerase-like"/>
    <property type="match status" value="1"/>
</dbReference>
<keyword evidence="2" id="KW-0413">Isomerase</keyword>
<evidence type="ECO:0000313" key="2">
    <source>
        <dbReference type="EMBL" id="RGN85246.1"/>
    </source>
</evidence>
<organism evidence="2 3">
    <name type="scientific">Blautia obeum</name>
    <dbReference type="NCBI Taxonomy" id="40520"/>
    <lineage>
        <taxon>Bacteria</taxon>
        <taxon>Bacillati</taxon>
        <taxon>Bacillota</taxon>
        <taxon>Clostridia</taxon>
        <taxon>Lachnospirales</taxon>
        <taxon>Lachnospiraceae</taxon>
        <taxon>Blautia</taxon>
    </lineage>
</organism>
<dbReference type="SMART" id="SM00518">
    <property type="entry name" value="AP2Ec"/>
    <property type="match status" value="1"/>
</dbReference>
<name>A0A3E5E8F4_9FIRM</name>